<dbReference type="CDD" id="cd02316">
    <property type="entry name" value="VcASADH2_like_N"/>
    <property type="match status" value="1"/>
</dbReference>
<feature type="binding site" evidence="15">
    <location>
        <position position="108"/>
    </location>
    <ligand>
        <name>phosphate</name>
        <dbReference type="ChEBI" id="CHEBI:43474"/>
    </ligand>
</feature>
<evidence type="ECO:0000256" key="3">
    <source>
        <dbReference type="ARBA" id="ARBA00005097"/>
    </source>
</evidence>
<dbReference type="InterPro" id="IPR000534">
    <property type="entry name" value="Semialdehyde_DH_NAD-bd"/>
</dbReference>
<gene>
    <name evidence="15" type="primary">asd</name>
    <name evidence="18" type="ordered locus">Isova_2718</name>
</gene>
<dbReference type="eggNOG" id="COG0136">
    <property type="taxonomic scope" value="Bacteria"/>
</dbReference>
<dbReference type="InterPro" id="IPR000319">
    <property type="entry name" value="Asp-semialdehyde_DH_CS"/>
</dbReference>
<dbReference type="UniPathway" id="UPA00050">
    <property type="reaction ID" value="UER00463"/>
</dbReference>
<dbReference type="Proteomes" id="UP000009236">
    <property type="component" value="Chromosome"/>
</dbReference>
<feature type="binding site" evidence="15">
    <location>
        <begin position="17"/>
        <end position="20"/>
    </location>
    <ligand>
        <name>NADP(+)</name>
        <dbReference type="ChEBI" id="CHEBI:58349"/>
    </ligand>
</feature>
<dbReference type="GO" id="GO:0009089">
    <property type="term" value="P:lysine biosynthetic process via diaminopimelate"/>
    <property type="evidence" value="ECO:0007669"/>
    <property type="project" value="UniProtKB-UniRule"/>
</dbReference>
<dbReference type="KEGG" id="iva:Isova_2718"/>
<dbReference type="GO" id="GO:0004073">
    <property type="term" value="F:aspartate-semialdehyde dehydrogenase activity"/>
    <property type="evidence" value="ECO:0007669"/>
    <property type="project" value="UniProtKB-UniRule"/>
</dbReference>
<evidence type="ECO:0000256" key="1">
    <source>
        <dbReference type="ARBA" id="ARBA00005021"/>
    </source>
</evidence>
<dbReference type="GO" id="GO:0009088">
    <property type="term" value="P:threonine biosynthetic process"/>
    <property type="evidence" value="ECO:0007669"/>
    <property type="project" value="UniProtKB-UniRule"/>
</dbReference>
<dbReference type="HOGENOM" id="CLU_049966_0_0_11"/>
<evidence type="ECO:0000256" key="14">
    <source>
        <dbReference type="ARBA" id="ARBA00047891"/>
    </source>
</evidence>
<dbReference type="AlphaFoldDB" id="F6FUJ0"/>
<name>F6FUJ0_ISOV2</name>
<dbReference type="GO" id="GO:0051287">
    <property type="term" value="F:NAD binding"/>
    <property type="evidence" value="ECO:0007669"/>
    <property type="project" value="InterPro"/>
</dbReference>
<evidence type="ECO:0000256" key="6">
    <source>
        <dbReference type="ARBA" id="ARBA00013120"/>
    </source>
</evidence>
<dbReference type="PIRSF" id="PIRSF000148">
    <property type="entry name" value="ASA_dh"/>
    <property type="match status" value="1"/>
</dbReference>
<feature type="binding site" evidence="15">
    <location>
        <position position="258"/>
    </location>
    <ligand>
        <name>substrate</name>
    </ligand>
</feature>
<dbReference type="NCBIfam" id="NF011456">
    <property type="entry name" value="PRK14874.1"/>
    <property type="match status" value="1"/>
</dbReference>
<evidence type="ECO:0000256" key="16">
    <source>
        <dbReference type="PIRSR" id="PIRSR000148-1"/>
    </source>
</evidence>
<evidence type="ECO:0000256" key="11">
    <source>
        <dbReference type="ARBA" id="ARBA00023002"/>
    </source>
</evidence>
<evidence type="ECO:0000256" key="9">
    <source>
        <dbReference type="ARBA" id="ARBA00022857"/>
    </source>
</evidence>
<dbReference type="GO" id="GO:0050661">
    <property type="term" value="F:NADP binding"/>
    <property type="evidence" value="ECO:0007669"/>
    <property type="project" value="UniProtKB-UniRule"/>
</dbReference>
<dbReference type="InterPro" id="IPR005986">
    <property type="entry name" value="Asp_semialdehyde_DH_beta"/>
</dbReference>
<evidence type="ECO:0000256" key="12">
    <source>
        <dbReference type="ARBA" id="ARBA00023154"/>
    </source>
</evidence>
<feature type="active site" description="Proton acceptor" evidence="15 16">
    <location>
        <position position="265"/>
    </location>
</feature>
<dbReference type="Pfam" id="PF01118">
    <property type="entry name" value="Semialdhyde_dh"/>
    <property type="match status" value="1"/>
</dbReference>
<evidence type="ECO:0000256" key="4">
    <source>
        <dbReference type="ARBA" id="ARBA00010584"/>
    </source>
</evidence>
<evidence type="ECO:0000256" key="10">
    <source>
        <dbReference type="ARBA" id="ARBA00022915"/>
    </source>
</evidence>
<evidence type="ECO:0000256" key="13">
    <source>
        <dbReference type="ARBA" id="ARBA00023167"/>
    </source>
</evidence>
<dbReference type="STRING" id="743718.Isova_2718"/>
<dbReference type="HAMAP" id="MF_02121">
    <property type="entry name" value="ASADH"/>
    <property type="match status" value="1"/>
</dbReference>
<dbReference type="SUPFAM" id="SSF51735">
    <property type="entry name" value="NAD(P)-binding Rossmann-fold domains"/>
    <property type="match status" value="1"/>
</dbReference>
<comment type="pathway">
    <text evidence="1 15">Amino-acid biosynthesis; L-methionine biosynthesis via de novo pathway; L-homoserine from L-aspartate: step 2/3.</text>
</comment>
<comment type="similarity">
    <text evidence="4 15">Belongs to the aspartate-semialdehyde dehydrogenase family.</text>
</comment>
<dbReference type="GO" id="GO:0009097">
    <property type="term" value="P:isoleucine biosynthetic process"/>
    <property type="evidence" value="ECO:0007669"/>
    <property type="project" value="UniProtKB-UniRule"/>
</dbReference>
<evidence type="ECO:0000256" key="15">
    <source>
        <dbReference type="HAMAP-Rule" id="MF_02121"/>
    </source>
</evidence>
<reference evidence="18 19" key="1">
    <citation type="submission" date="2011-05" db="EMBL/GenBank/DDBJ databases">
        <title>Complete sequence of Isoptericola variabilis 225.</title>
        <authorList>
            <consortium name="US DOE Joint Genome Institute"/>
            <person name="Lucas S."/>
            <person name="Han J."/>
            <person name="Lapidus A."/>
            <person name="Cheng J.-F."/>
            <person name="Goodwin L."/>
            <person name="Pitluck S."/>
            <person name="Peters L."/>
            <person name="Mikhailova N."/>
            <person name="Zeytun A."/>
            <person name="Han C."/>
            <person name="Tapia R."/>
            <person name="Land M."/>
            <person name="Hauser L."/>
            <person name="Kyrpides N."/>
            <person name="Ivanova N."/>
            <person name="Pagani I."/>
            <person name="Siebers A."/>
            <person name="Allgaier M."/>
            <person name="Thelen M."/>
            <person name="Hugenholtz P."/>
            <person name="Gladden J."/>
            <person name="Woyke T."/>
        </authorList>
    </citation>
    <scope>NUCLEOTIDE SEQUENCE [LARGE SCALE GENOMIC DNA]</scope>
    <source>
        <strain evidence="19">225</strain>
    </source>
</reference>
<dbReference type="GO" id="GO:0071266">
    <property type="term" value="P:'de novo' L-methionine biosynthetic process"/>
    <property type="evidence" value="ECO:0007669"/>
    <property type="project" value="UniProtKB-UniRule"/>
</dbReference>
<dbReference type="SUPFAM" id="SSF55347">
    <property type="entry name" value="Glyceraldehyde-3-phosphate dehydrogenase-like, C-terminal domain"/>
    <property type="match status" value="1"/>
</dbReference>
<dbReference type="NCBIfam" id="TIGR01296">
    <property type="entry name" value="asd_B"/>
    <property type="match status" value="1"/>
</dbReference>
<dbReference type="EC" id="1.2.1.11" evidence="6 15"/>
<feature type="active site" description="Acyl-thioester intermediate" evidence="15 16">
    <location>
        <position position="138"/>
    </location>
</feature>
<dbReference type="InterPro" id="IPR036291">
    <property type="entry name" value="NAD(P)-bd_dom_sf"/>
</dbReference>
<feature type="domain" description="Semialdehyde dehydrogenase NAD-binding" evidence="17">
    <location>
        <begin position="10"/>
        <end position="128"/>
    </location>
</feature>
<evidence type="ECO:0000256" key="7">
    <source>
        <dbReference type="ARBA" id="ARBA00022605"/>
    </source>
</evidence>
<dbReference type="GO" id="GO:0019877">
    <property type="term" value="P:diaminopimelate biosynthetic process"/>
    <property type="evidence" value="ECO:0007669"/>
    <property type="project" value="UniProtKB-UniRule"/>
</dbReference>
<evidence type="ECO:0000313" key="19">
    <source>
        <dbReference type="Proteomes" id="UP000009236"/>
    </source>
</evidence>
<protein>
    <recommendedName>
        <fullName evidence="6 15">Aspartate-semialdehyde dehydrogenase</fullName>
        <shortName evidence="15">ASA dehydrogenase</shortName>
        <shortName evidence="15">ASADH</shortName>
        <ecNumber evidence="6 15">1.2.1.11</ecNumber>
    </recommendedName>
    <alternativeName>
        <fullName evidence="15">Aspartate-beta-semialdehyde dehydrogenase</fullName>
    </alternativeName>
</protein>
<dbReference type="RefSeq" id="WP_013839808.1">
    <property type="nucleotide sequence ID" value="NC_015588.1"/>
</dbReference>
<dbReference type="UniPathway" id="UPA00034">
    <property type="reaction ID" value="UER00016"/>
</dbReference>
<dbReference type="Pfam" id="PF02774">
    <property type="entry name" value="Semialdhyde_dhC"/>
    <property type="match status" value="1"/>
</dbReference>
<dbReference type="PANTHER" id="PTHR46278">
    <property type="entry name" value="DEHYDROGENASE, PUTATIVE-RELATED"/>
    <property type="match status" value="1"/>
</dbReference>
<feature type="binding site" evidence="15">
    <location>
        <begin position="168"/>
        <end position="169"/>
    </location>
    <ligand>
        <name>NADP(+)</name>
        <dbReference type="ChEBI" id="CHEBI:58349"/>
    </ligand>
</feature>
<keyword evidence="12 15" id="KW-0457">Lysine biosynthesis</keyword>
<comment type="function">
    <text evidence="15">Catalyzes the NADPH-dependent formation of L-aspartate-semialdehyde (L-ASA) by the reductive dephosphorylation of L-aspartyl-4-phosphate.</text>
</comment>
<comment type="pathway">
    <text evidence="2 15">Amino-acid biosynthesis; L-lysine biosynthesis via DAP pathway; (S)-tetrahydrodipicolinate from L-aspartate: step 2/4.</text>
</comment>
<keyword evidence="10 15" id="KW-0220">Diaminopimelate biosynthesis</keyword>
<keyword evidence="9 15" id="KW-0521">NADP</keyword>
<dbReference type="EMBL" id="CP002810">
    <property type="protein sequence ID" value="AEG45417.1"/>
    <property type="molecule type" value="Genomic_DNA"/>
</dbReference>
<dbReference type="GO" id="GO:0046983">
    <property type="term" value="F:protein dimerization activity"/>
    <property type="evidence" value="ECO:0007669"/>
    <property type="project" value="InterPro"/>
</dbReference>
<sequence>MVRIHDHGVNVAVVGATGQVGTVMRRLLAEREFPVRELRFFASARSAGSVLEFQGVEVPVEDVAATSTEDLADVDVAIFSAGGGTSREHAPRFAEAGAVVIDNSSAWRLDPEVPLVVSEVNPEAIGDAVKGIIANPNCTTMAAMPVLKPLSDEAGLERLRVATYQAVSGSGVAGVAELAAQARAAVGQDLEGLAHSGSAVEFPAPEKYVAPIAFDVVALAGSIVGDGSGETDEEQKLRNESRKILGLPGLAVAGTCVRVPVFTGHSLAIHAEFGSAITPERARSILADAPGVQLVDVPTPLAAAGADPSLVGRIRQDQSVPDGRGLVLFVSNDNLRKGAALNAVQIAELVAADLAELAVLDSADAAEVDDLPAP</sequence>
<accession>F6FUJ0</accession>
<proteinExistence type="inferred from homology"/>
<dbReference type="SMART" id="SM00859">
    <property type="entry name" value="Semialdhyde_dh"/>
    <property type="match status" value="1"/>
</dbReference>
<keyword evidence="13 15" id="KW-0486">Methionine biosynthesis</keyword>
<dbReference type="Gene3D" id="3.30.360.10">
    <property type="entry name" value="Dihydrodipicolinate Reductase, domain 2"/>
    <property type="match status" value="1"/>
</dbReference>
<comment type="catalytic activity">
    <reaction evidence="14 15">
        <text>L-aspartate 4-semialdehyde + phosphate + NADP(+) = 4-phospho-L-aspartate + NADPH + H(+)</text>
        <dbReference type="Rhea" id="RHEA:24284"/>
        <dbReference type="ChEBI" id="CHEBI:15378"/>
        <dbReference type="ChEBI" id="CHEBI:43474"/>
        <dbReference type="ChEBI" id="CHEBI:57535"/>
        <dbReference type="ChEBI" id="CHEBI:57783"/>
        <dbReference type="ChEBI" id="CHEBI:58349"/>
        <dbReference type="ChEBI" id="CHEBI:537519"/>
        <dbReference type="EC" id="1.2.1.11"/>
    </reaction>
</comment>
<evidence type="ECO:0000256" key="2">
    <source>
        <dbReference type="ARBA" id="ARBA00005076"/>
    </source>
</evidence>
<dbReference type="InterPro" id="IPR012280">
    <property type="entry name" value="Semialdhyde_DH_dimer_dom"/>
</dbReference>
<comment type="pathway">
    <text evidence="3 15">Amino-acid biosynthesis; L-threonine biosynthesis; L-threonine from L-aspartate: step 2/5.</text>
</comment>
<keyword evidence="7 15" id="KW-0028">Amino-acid biosynthesis</keyword>
<keyword evidence="8 15" id="KW-0791">Threonine biosynthesis</keyword>
<comment type="caution">
    <text evidence="15">Lacks conserved residue(s) required for the propagation of feature annotation.</text>
</comment>
<keyword evidence="19" id="KW-1185">Reference proteome</keyword>
<keyword evidence="11 15" id="KW-0560">Oxidoreductase</keyword>
<feature type="binding site" evidence="15">
    <location>
        <position position="334"/>
    </location>
    <ligand>
        <name>NADP(+)</name>
        <dbReference type="ChEBI" id="CHEBI:58349"/>
    </ligand>
</feature>
<evidence type="ECO:0000256" key="8">
    <source>
        <dbReference type="ARBA" id="ARBA00022697"/>
    </source>
</evidence>
<evidence type="ECO:0000259" key="17">
    <source>
        <dbReference type="SMART" id="SM00859"/>
    </source>
</evidence>
<organism evidence="19">
    <name type="scientific">Isoptericola variabilis (strain 225)</name>
    <dbReference type="NCBI Taxonomy" id="743718"/>
    <lineage>
        <taxon>Bacteria</taxon>
        <taxon>Bacillati</taxon>
        <taxon>Actinomycetota</taxon>
        <taxon>Actinomycetes</taxon>
        <taxon>Micrococcales</taxon>
        <taxon>Promicromonosporaceae</taxon>
        <taxon>Isoptericola</taxon>
    </lineage>
</organism>
<feature type="binding site" evidence="15">
    <location>
        <begin position="45"/>
        <end position="46"/>
    </location>
    <ligand>
        <name>NADP(+)</name>
        <dbReference type="ChEBI" id="CHEBI:58349"/>
    </ligand>
</feature>
<dbReference type="UniPathway" id="UPA00051">
    <property type="reaction ID" value="UER00464"/>
</dbReference>
<dbReference type="Gene3D" id="3.40.50.720">
    <property type="entry name" value="NAD(P)-binding Rossmann-like Domain"/>
    <property type="match status" value="1"/>
</dbReference>
<evidence type="ECO:0000256" key="5">
    <source>
        <dbReference type="ARBA" id="ARBA00011738"/>
    </source>
</evidence>
<comment type="subunit">
    <text evidence="5 15">Homodimer.</text>
</comment>
<dbReference type="InterPro" id="IPR012080">
    <property type="entry name" value="Asp_semialdehyde_DH"/>
</dbReference>
<feature type="binding site" evidence="15">
    <location>
        <position position="165"/>
    </location>
    <ligand>
        <name>substrate</name>
    </ligand>
</feature>
<dbReference type="PANTHER" id="PTHR46278:SF2">
    <property type="entry name" value="ASPARTATE-SEMIALDEHYDE DEHYDROGENASE"/>
    <property type="match status" value="1"/>
</dbReference>
<evidence type="ECO:0000313" key="18">
    <source>
        <dbReference type="EMBL" id="AEG45417.1"/>
    </source>
</evidence>
<dbReference type="PROSITE" id="PS01103">
    <property type="entry name" value="ASD"/>
    <property type="match status" value="1"/>
</dbReference>